<keyword evidence="1" id="KW-0472">Membrane</keyword>
<dbReference type="EMBL" id="LAZR01004535">
    <property type="protein sequence ID" value="KKN07739.1"/>
    <property type="molecule type" value="Genomic_DNA"/>
</dbReference>
<dbReference type="AlphaFoldDB" id="A0A0F9MQ01"/>
<feature type="transmembrane region" description="Helical" evidence="1">
    <location>
        <begin position="15"/>
        <end position="33"/>
    </location>
</feature>
<comment type="caution">
    <text evidence="2">The sequence shown here is derived from an EMBL/GenBank/DDBJ whole genome shotgun (WGS) entry which is preliminary data.</text>
</comment>
<organism evidence="2">
    <name type="scientific">marine sediment metagenome</name>
    <dbReference type="NCBI Taxonomy" id="412755"/>
    <lineage>
        <taxon>unclassified sequences</taxon>
        <taxon>metagenomes</taxon>
        <taxon>ecological metagenomes</taxon>
    </lineage>
</organism>
<feature type="transmembrane region" description="Helical" evidence="1">
    <location>
        <begin position="39"/>
        <end position="56"/>
    </location>
</feature>
<proteinExistence type="predicted"/>
<evidence type="ECO:0000256" key="1">
    <source>
        <dbReference type="SAM" id="Phobius"/>
    </source>
</evidence>
<reference evidence="2" key="1">
    <citation type="journal article" date="2015" name="Nature">
        <title>Complex archaea that bridge the gap between prokaryotes and eukaryotes.</title>
        <authorList>
            <person name="Spang A."/>
            <person name="Saw J.H."/>
            <person name="Jorgensen S.L."/>
            <person name="Zaremba-Niedzwiedzka K."/>
            <person name="Martijn J."/>
            <person name="Lind A.E."/>
            <person name="van Eijk R."/>
            <person name="Schleper C."/>
            <person name="Guy L."/>
            <person name="Ettema T.J."/>
        </authorList>
    </citation>
    <scope>NUCLEOTIDE SEQUENCE</scope>
</reference>
<keyword evidence="1" id="KW-1133">Transmembrane helix</keyword>
<gene>
    <name evidence="2" type="ORF">LCGC14_1063900</name>
</gene>
<protein>
    <submittedName>
        <fullName evidence="2">Uncharacterized protein</fullName>
    </submittedName>
</protein>
<accession>A0A0F9MQ01</accession>
<feature type="transmembrane region" description="Helical" evidence="1">
    <location>
        <begin position="110"/>
        <end position="129"/>
    </location>
</feature>
<keyword evidence="1" id="KW-0812">Transmembrane</keyword>
<name>A0A0F9MQ01_9ZZZZ</name>
<sequence>MTINISEEEKILKRIPFEIIILSFVIGLASLLLLTPLTALFIFTGGAFSALSFIWLKQSVSRLFLLKSGETGDILKKMEKKGDRHLKEEEPVPIFQSAFFDKKKALRSALALYGIRLVLILAIFFIIIFFFSKNIIAFVAGFSTMVPVFLVEAIAGLSRMKQWKS</sequence>
<evidence type="ECO:0000313" key="2">
    <source>
        <dbReference type="EMBL" id="KKN07739.1"/>
    </source>
</evidence>
<feature type="transmembrane region" description="Helical" evidence="1">
    <location>
        <begin position="135"/>
        <end position="157"/>
    </location>
</feature>